<evidence type="ECO:0000313" key="2">
    <source>
        <dbReference type="EMBL" id="KAF7312379.1"/>
    </source>
</evidence>
<feature type="transmembrane region" description="Helical" evidence="1">
    <location>
        <begin position="226"/>
        <end position="249"/>
    </location>
</feature>
<feature type="transmembrane region" description="Helical" evidence="1">
    <location>
        <begin position="140"/>
        <end position="163"/>
    </location>
</feature>
<feature type="transmembrane region" description="Helical" evidence="1">
    <location>
        <begin position="97"/>
        <end position="120"/>
    </location>
</feature>
<keyword evidence="1" id="KW-1133">Transmembrane helix</keyword>
<protein>
    <submittedName>
        <fullName evidence="2">Uncharacterized protein</fullName>
    </submittedName>
</protein>
<dbReference type="OrthoDB" id="2896404at2759"/>
<gene>
    <name evidence="2" type="ORF">MIND_00251200</name>
</gene>
<dbReference type="Proteomes" id="UP000636479">
    <property type="component" value="Unassembled WGS sequence"/>
</dbReference>
<organism evidence="2 3">
    <name type="scientific">Mycena indigotica</name>
    <dbReference type="NCBI Taxonomy" id="2126181"/>
    <lineage>
        <taxon>Eukaryota</taxon>
        <taxon>Fungi</taxon>
        <taxon>Dikarya</taxon>
        <taxon>Basidiomycota</taxon>
        <taxon>Agaricomycotina</taxon>
        <taxon>Agaricomycetes</taxon>
        <taxon>Agaricomycetidae</taxon>
        <taxon>Agaricales</taxon>
        <taxon>Marasmiineae</taxon>
        <taxon>Mycenaceae</taxon>
        <taxon>Mycena</taxon>
    </lineage>
</organism>
<feature type="transmembrane region" description="Helical" evidence="1">
    <location>
        <begin position="24"/>
        <end position="47"/>
    </location>
</feature>
<feature type="transmembrane region" description="Helical" evidence="1">
    <location>
        <begin position="59"/>
        <end position="77"/>
    </location>
</feature>
<sequence length="304" mass="33401">MAQDSQSMSQMFPGDTLAQEHTSLALLAVYNFLQIFGFMIVLITLIIAWISPGVHRSRVWYSFMLSWLFFCLSYFMLAGSQVGPEPPASVCLVQAALIYAGPVLTSAGTLSVMLHMYLILWSVFKNKARPSKRQITMIQVYPYIVGLLTLIIALGIGLAHPSIAARDDTGFYCHYTSSIQPTITAVVVLLTVLVMISFEAKTALLLYRNWTAFRKFHSQDGISLALIVRLSIFSILPMVAGGLTALSFFTQSTVNGAKTHLATAILPSAAGFIFGTQNDILRGLMFWKPKAESDETEPKDSAVV</sequence>
<reference evidence="2" key="1">
    <citation type="submission" date="2020-05" db="EMBL/GenBank/DDBJ databases">
        <title>Mycena genomes resolve the evolution of fungal bioluminescence.</title>
        <authorList>
            <person name="Tsai I.J."/>
        </authorList>
    </citation>
    <scope>NUCLEOTIDE SEQUENCE</scope>
    <source>
        <strain evidence="2">171206Taipei</strain>
    </source>
</reference>
<evidence type="ECO:0000256" key="1">
    <source>
        <dbReference type="SAM" id="Phobius"/>
    </source>
</evidence>
<keyword evidence="3" id="KW-1185">Reference proteome</keyword>
<keyword evidence="1" id="KW-0812">Transmembrane</keyword>
<dbReference type="GeneID" id="59341908"/>
<dbReference type="EMBL" id="JACAZF010000002">
    <property type="protein sequence ID" value="KAF7312379.1"/>
    <property type="molecule type" value="Genomic_DNA"/>
</dbReference>
<dbReference type="AlphaFoldDB" id="A0A8H6T7U3"/>
<feature type="transmembrane region" description="Helical" evidence="1">
    <location>
        <begin position="183"/>
        <end position="206"/>
    </location>
</feature>
<name>A0A8H6T7U3_9AGAR</name>
<feature type="transmembrane region" description="Helical" evidence="1">
    <location>
        <begin position="261"/>
        <end position="281"/>
    </location>
</feature>
<comment type="caution">
    <text evidence="2">The sequence shown here is derived from an EMBL/GenBank/DDBJ whole genome shotgun (WGS) entry which is preliminary data.</text>
</comment>
<accession>A0A8H6T7U3</accession>
<dbReference type="RefSeq" id="XP_037224487.1">
    <property type="nucleotide sequence ID" value="XM_037359392.1"/>
</dbReference>
<proteinExistence type="predicted"/>
<keyword evidence="1" id="KW-0472">Membrane</keyword>
<evidence type="ECO:0000313" key="3">
    <source>
        <dbReference type="Proteomes" id="UP000636479"/>
    </source>
</evidence>